<dbReference type="OrthoDB" id="5498726at2"/>
<name>U7D521_9BACT</name>
<organism evidence="1 2">
    <name type="scientific">Chitinivibrio alkaliphilus ACht1</name>
    <dbReference type="NCBI Taxonomy" id="1313304"/>
    <lineage>
        <taxon>Bacteria</taxon>
        <taxon>Pseudomonadati</taxon>
        <taxon>Fibrobacterota</taxon>
        <taxon>Chitinivibrionia</taxon>
        <taxon>Chitinivibrionales</taxon>
        <taxon>Chitinivibrionaceae</taxon>
        <taxon>Chitinivibrio</taxon>
    </lineage>
</organism>
<reference evidence="1 2" key="1">
    <citation type="journal article" date="2013" name="Environ. Microbiol.">
        <title>Genome analysis of Chitinivibrio alkaliphilus gen. nov., sp. nov., a novel extremely haloalkaliphilic anaerobic chitinolytic bacterium from the candidate phylum Termite Group 3.</title>
        <authorList>
            <person name="Sorokin D.Y."/>
            <person name="Gumerov V.M."/>
            <person name="Rakitin A.L."/>
            <person name="Beletsky A.V."/>
            <person name="Damste J.S."/>
            <person name="Muyzer G."/>
            <person name="Mardanov A.V."/>
            <person name="Ravin N.V."/>
        </authorList>
    </citation>
    <scope>NUCLEOTIDE SEQUENCE [LARGE SCALE GENOMIC DNA]</scope>
    <source>
        <strain evidence="1 2">ACht1</strain>
    </source>
</reference>
<dbReference type="AlphaFoldDB" id="U7D521"/>
<dbReference type="PROSITE" id="PS51257">
    <property type="entry name" value="PROKAR_LIPOPROTEIN"/>
    <property type="match status" value="1"/>
</dbReference>
<dbReference type="Proteomes" id="UP000017148">
    <property type="component" value="Unassembled WGS sequence"/>
</dbReference>
<comment type="caution">
    <text evidence="1">The sequence shown here is derived from an EMBL/GenBank/DDBJ whole genome shotgun (WGS) entry which is preliminary data.</text>
</comment>
<dbReference type="EMBL" id="ASJR01000022">
    <property type="protein sequence ID" value="ERP31038.1"/>
    <property type="molecule type" value="Genomic_DNA"/>
</dbReference>
<sequence length="318" mass="36096">MGRFLFYGCMIFFLGGCSSFWEDQPPEIIDLVRDIAIQRGDSLVLSMKYIDARSRSGRTLSLQIGAGNNYSLHTHTIIPDAGFTGDLSVPVWVDDGVATSERDTIRVRVITEIHLMPLAQDNFWVYTDLDHHGRTAESRLVVHEPWHASGFSGESFVCQWDHLEDDITLYYGTDSAGATYLLGAASPQDTLWHDSLPMVRFPYPVTQGDSWEYPDLGYSLSDSAFVLFFRQAEAIDTAAFVSVPAGIFSTIQYRLTIPYEQFLRGAGVRFPPTMEKRVPSQDIFIYYYYAPGIGLVQYKEYEGERLRRQKTLSSYEVH</sequence>
<dbReference type="STRING" id="1313304.CALK_2116"/>
<evidence type="ECO:0000313" key="1">
    <source>
        <dbReference type="EMBL" id="ERP31038.1"/>
    </source>
</evidence>
<protein>
    <recommendedName>
        <fullName evidence="3">Lipoprotein</fullName>
    </recommendedName>
</protein>
<proteinExistence type="predicted"/>
<evidence type="ECO:0000313" key="2">
    <source>
        <dbReference type="Proteomes" id="UP000017148"/>
    </source>
</evidence>
<evidence type="ECO:0008006" key="3">
    <source>
        <dbReference type="Google" id="ProtNLM"/>
    </source>
</evidence>
<gene>
    <name evidence="1" type="ORF">CALK_2116</name>
</gene>
<keyword evidence="2" id="KW-1185">Reference proteome</keyword>
<dbReference type="RefSeq" id="WP_022637521.1">
    <property type="nucleotide sequence ID" value="NZ_ASJR01000022.1"/>
</dbReference>
<accession>U7D521</accession>